<feature type="domain" description="Spore germination GerAC-like C-terminal" evidence="8">
    <location>
        <begin position="195"/>
        <end position="352"/>
    </location>
</feature>
<evidence type="ECO:0000256" key="3">
    <source>
        <dbReference type="ARBA" id="ARBA00022544"/>
    </source>
</evidence>
<comment type="subcellular location">
    <subcellularLocation>
        <location evidence="1">Membrane</location>
        <topology evidence="1">Lipid-anchor</topology>
    </subcellularLocation>
</comment>
<proteinExistence type="inferred from homology"/>
<evidence type="ECO:0000259" key="9">
    <source>
        <dbReference type="Pfam" id="PF25198"/>
    </source>
</evidence>
<dbReference type="EMBL" id="JAMQCR010000003">
    <property type="protein sequence ID" value="MCM2535949.1"/>
    <property type="molecule type" value="Genomic_DNA"/>
</dbReference>
<comment type="similarity">
    <text evidence="2">Belongs to the GerABKC lipoprotein family.</text>
</comment>
<dbReference type="Gene3D" id="3.30.300.210">
    <property type="entry name" value="Nutrient germinant receptor protein C, domain 3"/>
    <property type="match status" value="1"/>
</dbReference>
<keyword evidence="4" id="KW-0732">Signal</keyword>
<feature type="domain" description="Spore germination protein N-terminal" evidence="9">
    <location>
        <begin position="21"/>
        <end position="185"/>
    </location>
</feature>
<dbReference type="PANTHER" id="PTHR35789:SF1">
    <property type="entry name" value="SPORE GERMINATION PROTEIN B3"/>
    <property type="match status" value="1"/>
</dbReference>
<dbReference type="NCBIfam" id="TIGR02887">
    <property type="entry name" value="spore_ger_x_C"/>
    <property type="match status" value="1"/>
</dbReference>
<dbReference type="PROSITE" id="PS51257">
    <property type="entry name" value="PROKAR_LIPOPROTEIN"/>
    <property type="match status" value="1"/>
</dbReference>
<comment type="caution">
    <text evidence="10">The sequence shown here is derived from an EMBL/GenBank/DDBJ whole genome shotgun (WGS) entry which is preliminary data.</text>
</comment>
<dbReference type="Pfam" id="PF25198">
    <property type="entry name" value="Spore_GerAC_N"/>
    <property type="match status" value="1"/>
</dbReference>
<evidence type="ECO:0000313" key="11">
    <source>
        <dbReference type="Proteomes" id="UP001523262"/>
    </source>
</evidence>
<evidence type="ECO:0000256" key="2">
    <source>
        <dbReference type="ARBA" id="ARBA00007886"/>
    </source>
</evidence>
<sequence length="355" mass="40001">MKKIMISLLIIPIVLAGCVQKEILDDVNLETGSAYDYVGNKIRGTALVPVYLPDKAVENKTFSATSTLSRDFLRDVQRQSSDPLVTGSLKVVLFGEQLAKKKGILDLIDSFQRDSSIGAVLYLAVTEGEAKDLIEGNYGKRGNAVYLSNLIRHNMETKDMPKTNLQLFLFDFYQNGKTPYLPRIRSIGEDQIEISGISFFNIGRVVDTIPAAKMFYFKLLVDEYSKGTLKVKLGKERVSVESIRSKFKMRLASRNPHTVNVQLKVKAVLNEYSGNLVTPQKIKGIEKNLQKEIEFECEKLIKRFQQEDIDPVGFGHFVKSKTRGFNFKKWGNVGYQQLKVNVRADVSITESGVIQ</sequence>
<organism evidence="10 11">
    <name type="scientific">Neobacillus pocheonensis</name>
    <dbReference type="NCBI Taxonomy" id="363869"/>
    <lineage>
        <taxon>Bacteria</taxon>
        <taxon>Bacillati</taxon>
        <taxon>Bacillota</taxon>
        <taxon>Bacilli</taxon>
        <taxon>Bacillales</taxon>
        <taxon>Bacillaceae</taxon>
        <taxon>Neobacillus</taxon>
    </lineage>
</organism>
<evidence type="ECO:0000256" key="7">
    <source>
        <dbReference type="ARBA" id="ARBA00023288"/>
    </source>
</evidence>
<evidence type="ECO:0000256" key="6">
    <source>
        <dbReference type="ARBA" id="ARBA00023139"/>
    </source>
</evidence>
<dbReference type="Pfam" id="PF05504">
    <property type="entry name" value="Spore_GerAC"/>
    <property type="match status" value="1"/>
</dbReference>
<dbReference type="InterPro" id="IPR046953">
    <property type="entry name" value="Spore_GerAC-like_C"/>
</dbReference>
<keyword evidence="3" id="KW-0309">Germination</keyword>
<dbReference type="InterPro" id="IPR008844">
    <property type="entry name" value="Spore_GerAC-like"/>
</dbReference>
<dbReference type="InterPro" id="IPR038501">
    <property type="entry name" value="Spore_GerAC_C_sf"/>
</dbReference>
<evidence type="ECO:0000256" key="1">
    <source>
        <dbReference type="ARBA" id="ARBA00004635"/>
    </source>
</evidence>
<protein>
    <submittedName>
        <fullName evidence="10">Ger(X)C family spore germination protein</fullName>
    </submittedName>
</protein>
<evidence type="ECO:0000313" key="10">
    <source>
        <dbReference type="EMBL" id="MCM2535949.1"/>
    </source>
</evidence>
<evidence type="ECO:0000256" key="4">
    <source>
        <dbReference type="ARBA" id="ARBA00022729"/>
    </source>
</evidence>
<name>A0ABT0WI11_9BACI</name>
<reference evidence="10 11" key="1">
    <citation type="submission" date="2022-06" db="EMBL/GenBank/DDBJ databases">
        <authorList>
            <person name="Jeon C.O."/>
        </authorList>
    </citation>
    <scope>NUCLEOTIDE SEQUENCE [LARGE SCALE GENOMIC DNA]</scope>
    <source>
        <strain evidence="10 11">KCTC 13943</strain>
    </source>
</reference>
<dbReference type="Proteomes" id="UP001523262">
    <property type="component" value="Unassembled WGS sequence"/>
</dbReference>
<dbReference type="InterPro" id="IPR057336">
    <property type="entry name" value="GerAC_N"/>
</dbReference>
<keyword evidence="5" id="KW-0472">Membrane</keyword>
<evidence type="ECO:0000256" key="5">
    <source>
        <dbReference type="ARBA" id="ARBA00023136"/>
    </source>
</evidence>
<dbReference type="PANTHER" id="PTHR35789">
    <property type="entry name" value="SPORE GERMINATION PROTEIN B3"/>
    <property type="match status" value="1"/>
</dbReference>
<keyword evidence="6" id="KW-0564">Palmitate</keyword>
<evidence type="ECO:0000259" key="8">
    <source>
        <dbReference type="Pfam" id="PF05504"/>
    </source>
</evidence>
<keyword evidence="11" id="KW-1185">Reference proteome</keyword>
<accession>A0ABT0WI11</accession>
<gene>
    <name evidence="10" type="ORF">NDK43_31230</name>
</gene>
<keyword evidence="7" id="KW-0449">Lipoprotein</keyword>